<dbReference type="CDD" id="cd00006">
    <property type="entry name" value="PTS_IIA_man"/>
    <property type="match status" value="1"/>
</dbReference>
<dbReference type="InterPro" id="IPR004701">
    <property type="entry name" value="PTS_EIIA_man-typ"/>
</dbReference>
<keyword evidence="7" id="KW-0418">Kinase</keyword>
<dbReference type="Gene3D" id="3.40.50.510">
    <property type="entry name" value="Phosphotransferase system, mannose-type IIA component"/>
    <property type="match status" value="1"/>
</dbReference>
<dbReference type="GO" id="GO:0016020">
    <property type="term" value="C:membrane"/>
    <property type="evidence" value="ECO:0007669"/>
    <property type="project" value="InterPro"/>
</dbReference>
<organism evidence="9 10">
    <name type="scientific">Geomonas terrae</name>
    <dbReference type="NCBI Taxonomy" id="2562681"/>
    <lineage>
        <taxon>Bacteria</taxon>
        <taxon>Pseudomonadati</taxon>
        <taxon>Thermodesulfobacteriota</taxon>
        <taxon>Desulfuromonadia</taxon>
        <taxon>Geobacterales</taxon>
        <taxon>Geobacteraceae</taxon>
        <taxon>Geomonas</taxon>
    </lineage>
</organism>
<evidence type="ECO:0000256" key="1">
    <source>
        <dbReference type="ARBA" id="ARBA00004496"/>
    </source>
</evidence>
<protein>
    <submittedName>
        <fullName evidence="9">PTS sugar transporter</fullName>
    </submittedName>
</protein>
<keyword evidence="6" id="KW-0598">Phosphotransferase system</keyword>
<sequence>MIGLLLVAHAGVAGELLAAAEMIVGKLELAEAVGIAPDASATDVMASIKEAVGRVSADGAIIMTDMFGGTPSNMSISFLQEGKVEVLTGVNLPMLIRFTQERGRCGVAELALKLKESAQEGITVAGDFLKK</sequence>
<dbReference type="PANTHER" id="PTHR33799">
    <property type="entry name" value="PTS PERMEASE-RELATED-RELATED"/>
    <property type="match status" value="1"/>
</dbReference>
<dbReference type="EMBL" id="SRSC01000006">
    <property type="protein sequence ID" value="TGU70037.1"/>
    <property type="molecule type" value="Genomic_DNA"/>
</dbReference>
<evidence type="ECO:0000259" key="8">
    <source>
        <dbReference type="PROSITE" id="PS51096"/>
    </source>
</evidence>
<keyword evidence="4 9" id="KW-0762">Sugar transport</keyword>
<reference evidence="9 10" key="1">
    <citation type="submission" date="2019-04" db="EMBL/GenBank/DDBJ databases">
        <title>Geobacter oryzae sp. nov., ferric-reducing bacteria isolated from paddy soil.</title>
        <authorList>
            <person name="Xu Z."/>
            <person name="Masuda Y."/>
            <person name="Itoh H."/>
            <person name="Senoo K."/>
        </authorList>
    </citation>
    <scope>NUCLEOTIDE SEQUENCE [LARGE SCALE GENOMIC DNA]</scope>
    <source>
        <strain evidence="9 10">Red111</strain>
    </source>
</reference>
<keyword evidence="3" id="KW-0963">Cytoplasm</keyword>
<gene>
    <name evidence="9" type="ORF">E4633_19735</name>
</gene>
<evidence type="ECO:0000256" key="7">
    <source>
        <dbReference type="ARBA" id="ARBA00022777"/>
    </source>
</evidence>
<evidence type="ECO:0000256" key="2">
    <source>
        <dbReference type="ARBA" id="ARBA00022448"/>
    </source>
</evidence>
<evidence type="ECO:0000256" key="6">
    <source>
        <dbReference type="ARBA" id="ARBA00022683"/>
    </source>
</evidence>
<dbReference type="InterPro" id="IPR051471">
    <property type="entry name" value="Bacterial_PTS_sugar_comp"/>
</dbReference>
<comment type="subcellular location">
    <subcellularLocation>
        <location evidence="1">Cytoplasm</location>
    </subcellularLocation>
</comment>
<evidence type="ECO:0000313" key="9">
    <source>
        <dbReference type="EMBL" id="TGU70037.1"/>
    </source>
</evidence>
<evidence type="ECO:0000256" key="4">
    <source>
        <dbReference type="ARBA" id="ARBA00022597"/>
    </source>
</evidence>
<dbReference type="InterPro" id="IPR036662">
    <property type="entry name" value="PTS_EIIA_man-typ_sf"/>
</dbReference>
<proteinExistence type="predicted"/>
<dbReference type="GO" id="GO:0009401">
    <property type="term" value="P:phosphoenolpyruvate-dependent sugar phosphotransferase system"/>
    <property type="evidence" value="ECO:0007669"/>
    <property type="project" value="UniProtKB-KW"/>
</dbReference>
<evidence type="ECO:0000256" key="3">
    <source>
        <dbReference type="ARBA" id="ARBA00022490"/>
    </source>
</evidence>
<dbReference type="GO" id="GO:0005737">
    <property type="term" value="C:cytoplasm"/>
    <property type="evidence" value="ECO:0007669"/>
    <property type="project" value="UniProtKB-SubCell"/>
</dbReference>
<keyword evidence="2" id="KW-0813">Transport</keyword>
<dbReference type="PANTHER" id="PTHR33799:SF1">
    <property type="entry name" value="PTS SYSTEM MANNOSE-SPECIFIC EIIAB COMPONENT-RELATED"/>
    <property type="match status" value="1"/>
</dbReference>
<evidence type="ECO:0000256" key="5">
    <source>
        <dbReference type="ARBA" id="ARBA00022679"/>
    </source>
</evidence>
<dbReference type="Proteomes" id="UP000306416">
    <property type="component" value="Unassembled WGS sequence"/>
</dbReference>
<comment type="caution">
    <text evidence="9">The sequence shown here is derived from an EMBL/GenBank/DDBJ whole genome shotgun (WGS) entry which is preliminary data.</text>
</comment>
<evidence type="ECO:0000313" key="10">
    <source>
        <dbReference type="Proteomes" id="UP000306416"/>
    </source>
</evidence>
<dbReference type="RefSeq" id="WP_135872966.1">
    <property type="nucleotide sequence ID" value="NZ_SRSC01000006.1"/>
</dbReference>
<name>A0A4S1C9S1_9BACT</name>
<keyword evidence="5" id="KW-0808">Transferase</keyword>
<keyword evidence="10" id="KW-1185">Reference proteome</keyword>
<feature type="domain" description="PTS EIIA type-4" evidence="8">
    <location>
        <begin position="1"/>
        <end position="122"/>
    </location>
</feature>
<dbReference type="GO" id="GO:0016301">
    <property type="term" value="F:kinase activity"/>
    <property type="evidence" value="ECO:0007669"/>
    <property type="project" value="UniProtKB-KW"/>
</dbReference>
<dbReference type="PROSITE" id="PS51096">
    <property type="entry name" value="PTS_EIIA_TYPE_4"/>
    <property type="match status" value="1"/>
</dbReference>
<dbReference type="InterPro" id="IPR033887">
    <property type="entry name" value="PTS_IIA_man"/>
</dbReference>
<dbReference type="SUPFAM" id="SSF53062">
    <property type="entry name" value="PTS system fructose IIA component-like"/>
    <property type="match status" value="1"/>
</dbReference>
<dbReference type="Pfam" id="PF03610">
    <property type="entry name" value="EIIA-man"/>
    <property type="match status" value="1"/>
</dbReference>
<accession>A0A4S1C9S1</accession>
<dbReference type="AlphaFoldDB" id="A0A4S1C9S1"/>